<dbReference type="SMART" id="SM00320">
    <property type="entry name" value="WD40"/>
    <property type="match status" value="1"/>
</dbReference>
<dbReference type="PANTHER" id="PTHR18034">
    <property type="entry name" value="CELL CYCLE CONTROL PROTEIN CWF22-RELATED"/>
    <property type="match status" value="1"/>
</dbReference>
<dbReference type="InterPro" id="IPR050781">
    <property type="entry name" value="CWC22_splicing_factor"/>
</dbReference>
<name>W9QRT2_9ROSA</name>
<evidence type="ECO:0000313" key="3">
    <source>
        <dbReference type="EMBL" id="EXB51911.1"/>
    </source>
</evidence>
<dbReference type="SUPFAM" id="SSF50978">
    <property type="entry name" value="WD40 repeat-like"/>
    <property type="match status" value="1"/>
</dbReference>
<feature type="region of interest" description="Disordered" evidence="2">
    <location>
        <begin position="1"/>
        <end position="21"/>
    </location>
</feature>
<dbReference type="InterPro" id="IPR001680">
    <property type="entry name" value="WD40_rpt"/>
</dbReference>
<dbReference type="KEGG" id="mnt:21389692"/>
<keyword evidence="4" id="KW-1185">Reference proteome</keyword>
<dbReference type="GO" id="GO:0003723">
    <property type="term" value="F:RNA binding"/>
    <property type="evidence" value="ECO:0007669"/>
    <property type="project" value="TreeGrafter"/>
</dbReference>
<evidence type="ECO:0000256" key="1">
    <source>
        <dbReference type="PROSITE-ProRule" id="PRU00221"/>
    </source>
</evidence>
<dbReference type="Gene3D" id="1.25.40.180">
    <property type="match status" value="1"/>
</dbReference>
<accession>W9QRT2</accession>
<dbReference type="InterPro" id="IPR015943">
    <property type="entry name" value="WD40/YVTN_repeat-like_dom_sf"/>
</dbReference>
<sequence length="416" mass="46379">MVNDVEPVLESPREDDLGASTALKRKKKRTVKTNFEKFLEMDEKNVAMSAQADLELERKLEKKLKVKSGRLRGDDDGINLLFKGVPSILDSKWEDELPVKKSEMRSTSKKRKTEKSLDQELEVEIPSDSMVEVSEAAEMNGAEEALEEVLEPMSSKKKKKKRNLSENGKESKAASDTVIDVSKPIGASGDDVSFKEVPSKAPEKYVAPHLRSRAGNELEEYSQIRRRVRGLLNRLSESNVESITGEMSVIYRSIPRIIASQIISEEVLASCSGGPRGNEQYAAVFAAFVAGMACSVGVDYSAKLMASLAKNFEDEYLKEDNLSLRNLTLLLSYLCIFGVCSRIDEEQAIEDSEDGPPELLFIHGGHTSKISDFSWNPCEDWVIASVAEDNILQIWQMAENIYHDEDDLPEESTKAS</sequence>
<dbReference type="PROSITE" id="PS50082">
    <property type="entry name" value="WD_REPEATS_2"/>
    <property type="match status" value="1"/>
</dbReference>
<proteinExistence type="predicted"/>
<reference evidence="4" key="1">
    <citation type="submission" date="2013-01" db="EMBL/GenBank/DDBJ databases">
        <title>Draft Genome Sequence of a Mulberry Tree, Morus notabilis C.K. Schneid.</title>
        <authorList>
            <person name="He N."/>
            <person name="Zhao S."/>
        </authorList>
    </citation>
    <scope>NUCLEOTIDE SEQUENCE</scope>
</reference>
<dbReference type="GO" id="GO:0005730">
    <property type="term" value="C:nucleolus"/>
    <property type="evidence" value="ECO:0007669"/>
    <property type="project" value="TreeGrafter"/>
</dbReference>
<dbReference type="Proteomes" id="UP000030645">
    <property type="component" value="Unassembled WGS sequence"/>
</dbReference>
<evidence type="ECO:0000256" key="2">
    <source>
        <dbReference type="SAM" id="MobiDB-lite"/>
    </source>
</evidence>
<feature type="compositionally biased region" description="Basic and acidic residues" evidence="2">
    <location>
        <begin position="96"/>
        <end position="106"/>
    </location>
</feature>
<dbReference type="InterPro" id="IPR036322">
    <property type="entry name" value="WD40_repeat_dom_sf"/>
</dbReference>
<dbReference type="GO" id="GO:0042274">
    <property type="term" value="P:ribosomal small subunit biogenesis"/>
    <property type="evidence" value="ECO:0007669"/>
    <property type="project" value="TreeGrafter"/>
</dbReference>
<dbReference type="EMBL" id="KE344056">
    <property type="protein sequence ID" value="EXB51911.1"/>
    <property type="molecule type" value="Genomic_DNA"/>
</dbReference>
<dbReference type="STRING" id="981085.W9QRT2"/>
<dbReference type="SUPFAM" id="SSF48371">
    <property type="entry name" value="ARM repeat"/>
    <property type="match status" value="1"/>
</dbReference>
<gene>
    <name evidence="3" type="ORF">L484_006257</name>
</gene>
<dbReference type="eggNOG" id="KOG0264">
    <property type="taxonomic scope" value="Eukaryota"/>
</dbReference>
<evidence type="ECO:0000313" key="4">
    <source>
        <dbReference type="Proteomes" id="UP000030645"/>
    </source>
</evidence>
<organism evidence="3 4">
    <name type="scientific">Morus notabilis</name>
    <dbReference type="NCBI Taxonomy" id="981085"/>
    <lineage>
        <taxon>Eukaryota</taxon>
        <taxon>Viridiplantae</taxon>
        <taxon>Streptophyta</taxon>
        <taxon>Embryophyta</taxon>
        <taxon>Tracheophyta</taxon>
        <taxon>Spermatophyta</taxon>
        <taxon>Magnoliopsida</taxon>
        <taxon>eudicotyledons</taxon>
        <taxon>Gunneridae</taxon>
        <taxon>Pentapetalae</taxon>
        <taxon>rosids</taxon>
        <taxon>fabids</taxon>
        <taxon>Rosales</taxon>
        <taxon>Moraceae</taxon>
        <taxon>Moreae</taxon>
        <taxon>Morus</taxon>
    </lineage>
</organism>
<protein>
    <submittedName>
        <fullName evidence="3">WD-40 repeat-containing protein MSI1</fullName>
    </submittedName>
</protein>
<feature type="repeat" description="WD" evidence="1">
    <location>
        <begin position="363"/>
        <end position="397"/>
    </location>
</feature>
<feature type="compositionally biased region" description="Basic and acidic residues" evidence="2">
    <location>
        <begin position="163"/>
        <end position="173"/>
    </location>
</feature>
<dbReference type="Gene3D" id="2.130.10.10">
    <property type="entry name" value="YVTN repeat-like/Quinoprotein amine dehydrogenase"/>
    <property type="match status" value="1"/>
</dbReference>
<dbReference type="AlphaFoldDB" id="W9QRT2"/>
<feature type="region of interest" description="Disordered" evidence="2">
    <location>
        <begin position="147"/>
        <end position="177"/>
    </location>
</feature>
<dbReference type="InterPro" id="IPR016024">
    <property type="entry name" value="ARM-type_fold"/>
</dbReference>
<dbReference type="PANTHER" id="PTHR18034:SF4">
    <property type="entry name" value="NUCLEOLAR MIF4G DOMAIN-CONTAINING PROTEIN 1"/>
    <property type="match status" value="1"/>
</dbReference>
<dbReference type="OrthoDB" id="10260961at2759"/>
<feature type="region of interest" description="Disordered" evidence="2">
    <location>
        <begin position="96"/>
        <end position="132"/>
    </location>
</feature>
<keyword evidence="1" id="KW-0853">WD repeat</keyword>
<dbReference type="eggNOG" id="KOG2141">
    <property type="taxonomic scope" value="Eukaryota"/>
</dbReference>